<gene>
    <name evidence="3" type="ORF">HICCMSTLAB_LOCUS9184</name>
</gene>
<dbReference type="GO" id="GO:0001227">
    <property type="term" value="F:DNA-binding transcription repressor activity, RNA polymerase II-specific"/>
    <property type="evidence" value="ECO:0007669"/>
    <property type="project" value="InterPro"/>
</dbReference>
<dbReference type="EMBL" id="CAJNRD030001122">
    <property type="protein sequence ID" value="CAG5099687.1"/>
    <property type="molecule type" value="Genomic_DNA"/>
</dbReference>
<accession>A0A8J2HMX0</accession>
<feature type="region of interest" description="Disordered" evidence="1">
    <location>
        <begin position="289"/>
        <end position="353"/>
    </location>
</feature>
<name>A0A8J2HMX0_COTCN</name>
<comment type="caution">
    <text evidence="3">The sequence shown here is derived from an EMBL/GenBank/DDBJ whole genome shotgun (WGS) entry which is preliminary data.</text>
</comment>
<protein>
    <submittedName>
        <fullName evidence="3">Similar to l(2)gd1: Coiled-coil and C2 domain-containing protein 1-like (Drosophila melanogaster)</fullName>
    </submittedName>
</protein>
<feature type="region of interest" description="Disordered" evidence="1">
    <location>
        <begin position="424"/>
        <end position="470"/>
    </location>
</feature>
<feature type="domain" description="DM14" evidence="2">
    <location>
        <begin position="130"/>
        <end position="188"/>
    </location>
</feature>
<reference evidence="3" key="1">
    <citation type="submission" date="2021-04" db="EMBL/GenBank/DDBJ databases">
        <authorList>
            <person name="Chebbi M.A.C M."/>
        </authorList>
    </citation>
    <scope>NUCLEOTIDE SEQUENCE</scope>
</reference>
<feature type="compositionally biased region" description="Low complexity" evidence="1">
    <location>
        <begin position="441"/>
        <end position="451"/>
    </location>
</feature>
<dbReference type="PANTHER" id="PTHR13076:SF9">
    <property type="entry name" value="COILED-COIL AND C2 DOMAIN-CONTAINING PROTEIN 1-LIKE"/>
    <property type="match status" value="1"/>
</dbReference>
<dbReference type="InterPro" id="IPR006608">
    <property type="entry name" value="CC2D1A/B_DM14"/>
</dbReference>
<organism evidence="3 4">
    <name type="scientific">Cotesia congregata</name>
    <name type="common">Parasitoid wasp</name>
    <name type="synonym">Apanteles congregatus</name>
    <dbReference type="NCBI Taxonomy" id="51543"/>
    <lineage>
        <taxon>Eukaryota</taxon>
        <taxon>Metazoa</taxon>
        <taxon>Ecdysozoa</taxon>
        <taxon>Arthropoda</taxon>
        <taxon>Hexapoda</taxon>
        <taxon>Insecta</taxon>
        <taxon>Pterygota</taxon>
        <taxon>Neoptera</taxon>
        <taxon>Endopterygota</taxon>
        <taxon>Hymenoptera</taxon>
        <taxon>Apocrita</taxon>
        <taxon>Ichneumonoidea</taxon>
        <taxon>Braconidae</taxon>
        <taxon>Microgastrinae</taxon>
        <taxon>Cotesia</taxon>
    </lineage>
</organism>
<feature type="region of interest" description="Disordered" evidence="1">
    <location>
        <begin position="100"/>
        <end position="242"/>
    </location>
</feature>
<keyword evidence="4" id="KW-1185">Reference proteome</keyword>
<feature type="compositionally biased region" description="Acidic residues" evidence="1">
    <location>
        <begin position="34"/>
        <end position="45"/>
    </location>
</feature>
<feature type="compositionally biased region" description="Pro residues" evidence="1">
    <location>
        <begin position="219"/>
        <end position="233"/>
    </location>
</feature>
<evidence type="ECO:0000256" key="1">
    <source>
        <dbReference type="SAM" id="MobiDB-lite"/>
    </source>
</evidence>
<dbReference type="OrthoDB" id="19996at2759"/>
<feature type="compositionally biased region" description="Basic and acidic residues" evidence="1">
    <location>
        <begin position="128"/>
        <end position="149"/>
    </location>
</feature>
<proteinExistence type="predicted"/>
<sequence>MFGRKKEQKKERKPRTNNPLGIDFMGGFDPMGIPDDDEDDEDLESELNRLAMGDDPRPRRPAPKPPAELIDLNFEVKEIGSDEELSGDDDDPDLLNELEALKNEDDSPNLEEVSSTPSSPAESPGSEELVKLLEERLNLYKQAELKSKSTNDTSKARRYNRGVKTLQGMLRDAKAGKNVESADIPPLLPRSATQMTPDTPADQESDTQEIPLENSTQPEPTPEIPPEAPPTAEPIPVDEEKLALLKKRQHEYKIAAVAWKKSGQVEEAVKYLKIAVRFDAVISALTSGEPVDLSDMPPTPDLPNNNNNNNNNSSTVTSTEVNLPQEPAKEESEVQDSVEEPPAPTPVTGGDIMGALKERLEVYRRTKTAAEEEGNSSKVRRYGRICKQYEDAIKLHSKGKSIPVDELPVPPGFPPIVLNVAAPKPAPAPAPKPAPAPGPGPKTSSENSGTGSEERPTAPARGKPMTSRAQKQTMILQKRQIELKRAALAAKKEGDLDLAKDYLRQAKQIEPLIQASMSGLPVDLASVPLSPVSKEELHNSIAASSNDSFALMSSDDCQPSEATGTDQEIYDNLEKQLVKHRKVCLATRDHAKALGDVPGYNRWENMALGYSRDLDMLRVRRRDGLPPPQHHYEVKTYAIVQ</sequence>
<feature type="compositionally biased region" description="Polar residues" evidence="1">
    <location>
        <begin position="313"/>
        <end position="322"/>
    </location>
</feature>
<evidence type="ECO:0000313" key="3">
    <source>
        <dbReference type="EMBL" id="CAG5099687.1"/>
    </source>
</evidence>
<dbReference type="Proteomes" id="UP000786811">
    <property type="component" value="Unassembled WGS sequence"/>
</dbReference>
<feature type="domain" description="DM14" evidence="2">
    <location>
        <begin position="475"/>
        <end position="531"/>
    </location>
</feature>
<evidence type="ECO:0000259" key="2">
    <source>
        <dbReference type="SMART" id="SM00685"/>
    </source>
</evidence>
<dbReference type="AlphaFoldDB" id="A0A8J2HMX0"/>
<dbReference type="PANTHER" id="PTHR13076">
    <property type="entry name" value="COILED-COIL AND C2 DOMAIN-CONTAINING PROTEIN 1-LIKE"/>
    <property type="match status" value="1"/>
</dbReference>
<feature type="compositionally biased region" description="Pro residues" evidence="1">
    <location>
        <begin position="424"/>
        <end position="440"/>
    </location>
</feature>
<evidence type="ECO:0000313" key="4">
    <source>
        <dbReference type="Proteomes" id="UP000786811"/>
    </source>
</evidence>
<feature type="compositionally biased region" description="Low complexity" evidence="1">
    <location>
        <begin position="111"/>
        <end position="127"/>
    </location>
</feature>
<feature type="compositionally biased region" description="Basic and acidic residues" evidence="1">
    <location>
        <begin position="1"/>
        <end position="10"/>
    </location>
</feature>
<dbReference type="InterPro" id="IPR039725">
    <property type="entry name" value="CC2D1A/B"/>
</dbReference>
<dbReference type="SMART" id="SM00685">
    <property type="entry name" value="DM14"/>
    <property type="match status" value="4"/>
</dbReference>
<feature type="domain" description="DM14" evidence="2">
    <location>
        <begin position="242"/>
        <end position="300"/>
    </location>
</feature>
<dbReference type="Pfam" id="PF21528">
    <property type="entry name" value="CC2D1A-B_DM14"/>
    <property type="match status" value="2"/>
</dbReference>
<feature type="region of interest" description="Disordered" evidence="1">
    <location>
        <begin position="1"/>
        <end position="71"/>
    </location>
</feature>
<feature type="domain" description="DM14" evidence="2">
    <location>
        <begin position="353"/>
        <end position="411"/>
    </location>
</feature>